<dbReference type="PANTHER" id="PTHR24185:SF1">
    <property type="entry name" value="CALCIUM-INDEPENDENT PHOSPHOLIPASE A2-GAMMA"/>
    <property type="match status" value="1"/>
</dbReference>
<evidence type="ECO:0000313" key="7">
    <source>
        <dbReference type="EMBL" id="CAF9921528.1"/>
    </source>
</evidence>
<comment type="caution">
    <text evidence="7">The sequence shown here is derived from an EMBL/GenBank/DDBJ whole genome shotgun (WGS) entry which is preliminary data.</text>
</comment>
<dbReference type="Proteomes" id="UP000664521">
    <property type="component" value="Unassembled WGS sequence"/>
</dbReference>
<evidence type="ECO:0000256" key="3">
    <source>
        <dbReference type="ARBA" id="ARBA00023098"/>
    </source>
</evidence>
<dbReference type="SUPFAM" id="SSF52151">
    <property type="entry name" value="FabD/lysophospholipase-like"/>
    <property type="match status" value="1"/>
</dbReference>
<keyword evidence="3" id="KW-0443">Lipid metabolism</keyword>
<feature type="region of interest" description="Disordered" evidence="5">
    <location>
        <begin position="1"/>
        <end position="140"/>
    </location>
</feature>
<evidence type="ECO:0000313" key="8">
    <source>
        <dbReference type="Proteomes" id="UP000664521"/>
    </source>
</evidence>
<evidence type="ECO:0000256" key="4">
    <source>
        <dbReference type="PROSITE-ProRule" id="PRU01161"/>
    </source>
</evidence>
<feature type="compositionally biased region" description="Low complexity" evidence="5">
    <location>
        <begin position="20"/>
        <end position="32"/>
    </location>
</feature>
<keyword evidence="1" id="KW-0378">Hydrolase</keyword>
<proteinExistence type="predicted"/>
<feature type="compositionally biased region" description="Polar residues" evidence="5">
    <location>
        <begin position="209"/>
        <end position="227"/>
    </location>
</feature>
<comment type="caution">
    <text evidence="4">Lacks conserved residue(s) required for the propagation of feature annotation.</text>
</comment>
<reference evidence="7" key="1">
    <citation type="submission" date="2021-03" db="EMBL/GenBank/DDBJ databases">
        <authorList>
            <person name="Tagirdzhanova G."/>
        </authorList>
    </citation>
    <scope>NUCLEOTIDE SEQUENCE</scope>
</reference>
<dbReference type="GO" id="GO:0046486">
    <property type="term" value="P:glycerolipid metabolic process"/>
    <property type="evidence" value="ECO:0007669"/>
    <property type="project" value="UniProtKB-ARBA"/>
</dbReference>
<sequence length="521" mass="57693">MSLSSRLLKKASKWIDENSNPNQQNGQQGYYNHPPPPPHSPYQQYVGTQYAPPPPPSAIFSPPPSSTLSAPLSSYAGQSPASSPSPSATSLYRPPPLPPRQPSSPSPSPSNALVGAVAAPSTGSHSPYDPAEDYVAFNRRQAGQGVEERLAALALEPSSNTEGGTQLQFYSPSAQQLQQTHPSQNPYLRQPYSPPARALTPQHTITPPFSQQQTITPSVSTGFQQQKPEPLRQKSAKREPPKIRKILSLDGGGVRGLSIITILRYIMKNLNRQRGYSLEPWEEFDMMWVSWSIHLPSQSYCGTLKTSAKTSTGGQLERGNKYWRVREIPPDSFPDSHFFARFLGEQIIAIMLGRLRMSLDECQRAYTVLSEKIFTKEHNQANPARMYKFLQADGKFQKAPLEDSIKSIISQNLFDDALLKEQDVDSCKVFVCATRGEDGSLAVLRSYETSRHDPLYDICKIWEAARATSAASTFFPPIEIGSSRQLFVDGALTGSNNPIWTADFESEDMWPDADRMMISVG</sequence>
<dbReference type="InterPro" id="IPR002641">
    <property type="entry name" value="PNPLA_dom"/>
</dbReference>
<dbReference type="InterPro" id="IPR016035">
    <property type="entry name" value="Acyl_Trfase/lysoPLipase"/>
</dbReference>
<feature type="short sequence motif" description="GXGXXG" evidence="4">
    <location>
        <begin position="251"/>
        <end position="256"/>
    </location>
</feature>
<dbReference type="PANTHER" id="PTHR24185">
    <property type="entry name" value="CALCIUM-INDEPENDENT PHOSPHOLIPASE A2-GAMMA"/>
    <property type="match status" value="1"/>
</dbReference>
<dbReference type="GO" id="GO:0016020">
    <property type="term" value="C:membrane"/>
    <property type="evidence" value="ECO:0007669"/>
    <property type="project" value="TreeGrafter"/>
</dbReference>
<dbReference type="Gene3D" id="3.40.1090.10">
    <property type="entry name" value="Cytosolic phospholipase A2 catalytic domain"/>
    <property type="match status" value="2"/>
</dbReference>
<evidence type="ECO:0000259" key="6">
    <source>
        <dbReference type="PROSITE" id="PS51635"/>
    </source>
</evidence>
<accession>A0A8H3FBV8</accession>
<keyword evidence="8" id="KW-1185">Reference proteome</keyword>
<protein>
    <recommendedName>
        <fullName evidence="6">PNPLA domain-containing protein</fullName>
    </recommendedName>
</protein>
<feature type="compositionally biased region" description="Low complexity" evidence="5">
    <location>
        <begin position="66"/>
        <end position="92"/>
    </location>
</feature>
<evidence type="ECO:0000256" key="2">
    <source>
        <dbReference type="ARBA" id="ARBA00022963"/>
    </source>
</evidence>
<dbReference type="GO" id="GO:0019369">
    <property type="term" value="P:arachidonate metabolic process"/>
    <property type="evidence" value="ECO:0007669"/>
    <property type="project" value="TreeGrafter"/>
</dbReference>
<name>A0A8H3FBV8_9LECA</name>
<feature type="region of interest" description="Disordered" evidence="5">
    <location>
        <begin position="209"/>
        <end position="240"/>
    </location>
</feature>
<dbReference type="AlphaFoldDB" id="A0A8H3FBV8"/>
<dbReference type="PROSITE" id="PS51635">
    <property type="entry name" value="PNPLA"/>
    <property type="match status" value="1"/>
</dbReference>
<dbReference type="Pfam" id="PF01734">
    <property type="entry name" value="Patatin"/>
    <property type="match status" value="1"/>
</dbReference>
<organism evidence="7 8">
    <name type="scientific">Heterodermia speciosa</name>
    <dbReference type="NCBI Taxonomy" id="116794"/>
    <lineage>
        <taxon>Eukaryota</taxon>
        <taxon>Fungi</taxon>
        <taxon>Dikarya</taxon>
        <taxon>Ascomycota</taxon>
        <taxon>Pezizomycotina</taxon>
        <taxon>Lecanoromycetes</taxon>
        <taxon>OSLEUM clade</taxon>
        <taxon>Lecanoromycetidae</taxon>
        <taxon>Caliciales</taxon>
        <taxon>Physciaceae</taxon>
        <taxon>Heterodermia</taxon>
    </lineage>
</organism>
<feature type="compositionally biased region" description="Basic and acidic residues" evidence="5">
    <location>
        <begin position="229"/>
        <end position="240"/>
    </location>
</feature>
<dbReference type="GO" id="GO:0047499">
    <property type="term" value="F:calcium-independent phospholipase A2 activity"/>
    <property type="evidence" value="ECO:0007669"/>
    <property type="project" value="TreeGrafter"/>
</dbReference>
<evidence type="ECO:0000256" key="5">
    <source>
        <dbReference type="SAM" id="MobiDB-lite"/>
    </source>
</evidence>
<gene>
    <name evidence="7" type="ORF">HETSPECPRED_004575</name>
</gene>
<feature type="compositionally biased region" description="Pro residues" evidence="5">
    <location>
        <begin position="51"/>
        <end position="65"/>
    </location>
</feature>
<evidence type="ECO:0000256" key="1">
    <source>
        <dbReference type="ARBA" id="ARBA00022801"/>
    </source>
</evidence>
<keyword evidence="2" id="KW-0442">Lipid degradation</keyword>
<dbReference type="GO" id="GO:0016042">
    <property type="term" value="P:lipid catabolic process"/>
    <property type="evidence" value="ECO:0007669"/>
    <property type="project" value="UniProtKB-KW"/>
</dbReference>
<feature type="compositionally biased region" description="Pro residues" evidence="5">
    <location>
        <begin position="93"/>
        <end position="108"/>
    </location>
</feature>
<feature type="domain" description="PNPLA" evidence="6">
    <location>
        <begin position="247"/>
        <end position="503"/>
    </location>
</feature>
<dbReference type="OrthoDB" id="1658288at2759"/>
<dbReference type="EMBL" id="CAJPDS010000028">
    <property type="protein sequence ID" value="CAF9921528.1"/>
    <property type="molecule type" value="Genomic_DNA"/>
</dbReference>
<feature type="short sequence motif" description="DGA/G" evidence="4">
    <location>
        <begin position="489"/>
        <end position="491"/>
    </location>
</feature>